<feature type="domain" description="Reverse transcriptase" evidence="2">
    <location>
        <begin position="263"/>
        <end position="536"/>
    </location>
</feature>
<dbReference type="AlphaFoldDB" id="A0A815UKU7"/>
<evidence type="ECO:0000259" key="2">
    <source>
        <dbReference type="PROSITE" id="PS50878"/>
    </source>
</evidence>
<feature type="compositionally biased region" description="Low complexity" evidence="1">
    <location>
        <begin position="668"/>
        <end position="678"/>
    </location>
</feature>
<protein>
    <recommendedName>
        <fullName evidence="2">Reverse transcriptase domain-containing protein</fullName>
    </recommendedName>
</protein>
<dbReference type="InterPro" id="IPR043502">
    <property type="entry name" value="DNA/RNA_pol_sf"/>
</dbReference>
<name>A0A815UKU7_ADIRI</name>
<reference evidence="3" key="1">
    <citation type="submission" date="2021-02" db="EMBL/GenBank/DDBJ databases">
        <authorList>
            <person name="Nowell W R."/>
        </authorList>
    </citation>
    <scope>NUCLEOTIDE SEQUENCE</scope>
</reference>
<proteinExistence type="predicted"/>
<dbReference type="EMBL" id="CAJNOJ010000782">
    <property type="protein sequence ID" value="CAF1522146.1"/>
    <property type="molecule type" value="Genomic_DNA"/>
</dbReference>
<dbReference type="CDD" id="cd00304">
    <property type="entry name" value="RT_like"/>
    <property type="match status" value="1"/>
</dbReference>
<evidence type="ECO:0000313" key="4">
    <source>
        <dbReference type="Proteomes" id="UP000663852"/>
    </source>
</evidence>
<dbReference type="PROSITE" id="PS50878">
    <property type="entry name" value="RT_POL"/>
    <property type="match status" value="1"/>
</dbReference>
<evidence type="ECO:0000256" key="1">
    <source>
        <dbReference type="SAM" id="MobiDB-lite"/>
    </source>
</evidence>
<accession>A0A815UKU7</accession>
<organism evidence="3 4">
    <name type="scientific">Adineta ricciae</name>
    <name type="common">Rotifer</name>
    <dbReference type="NCBI Taxonomy" id="249248"/>
    <lineage>
        <taxon>Eukaryota</taxon>
        <taxon>Metazoa</taxon>
        <taxon>Spiralia</taxon>
        <taxon>Gnathifera</taxon>
        <taxon>Rotifera</taxon>
        <taxon>Eurotatoria</taxon>
        <taxon>Bdelloidea</taxon>
        <taxon>Adinetida</taxon>
        <taxon>Adinetidae</taxon>
        <taxon>Adineta</taxon>
    </lineage>
</organism>
<dbReference type="Pfam" id="PF26215">
    <property type="entry name" value="HTH_animal"/>
    <property type="match status" value="1"/>
</dbReference>
<dbReference type="OrthoDB" id="6752697at2759"/>
<sequence>MVIHELKLKKCKLSRLYRIVRNFKTLICLDLNHLHTCRVERIIHRIVASKELEIKENHQNKLNKFRNKQRPANEPNKSTLSPITNLSKRILTDNEISILENGLNFVLPTDKFDEMTFISNIETFFVELLGHCTDKRDYEEKDVDEEIKYNLTPIQLQFANRIRSVCNTFRHSADKVIKKHKNESIQFKSILKNLSKDKSILITRPDKGKGIVIIDKEDYNNKMLEILSDRNMFEIVEVDETIAQEDKLIRKLKQLRNEGFITEKEFNFCRPRGSQPARIYGLPKVHKAGAPLRPIVSASDTFNYKLAKLLTRQLDHLRKSDSIIKDTFTFVDELRTLKFDNSRIKLISFDITSLFTKVPLNRTIQLILDKMYGPEHTCTYSDLKRDDWCIVCKNRYEMRYLLETTTKETNFIFNDKIYSQTNGIAMGSPLGPLFADIYVNYLEERLLPRLKRNGLLYWKRYVDDTFAIVEKHANVEKIVDILNSFDNDIVFTFEEEKHNCLPFLDILVTRLSTANNPDTSVDKSIEKLNSRLNFELNNLIVSTVDESDMSNDNSIENLNSQPNCQFGKTLAVNLIVPFEDHLDTFDIKLTEQQTIDKTVENSNALSDCEVNITSADRLNLPTISQSNQIDNKFTIQSNCTSNHQPSDKSKENDSSPLNFDVNKPSESNTINKIKNKNNVSYRHNSSRYKFTSTPLIHNPKIVSFVNSLLSSEKKSTNNSIASPPNHDNISNVDITATLTNDVNIQPVNRLTKKSFANLRIDSDKRLISKSCVCDDNDISLVGSISFVDSTANLSQIMNLNTNLKLTHLATSNSHALNKTPDAPLTLHNVNKHSTGIDNSLPCLISTNPTCNNFSITQTNTHTTNTTKLIDSFSTTIYRKPTFTGLLTKWNSFVPHSYKVSTLSSMIYRAIRICSSYQLLHEEFEFIEYISQLNGYPANFVKSQIRKTLNRHIGKLNCTSVCVSKDKMPLDNDSLPNKKQVFLDIPFVGKPTDIFKKQLTKLTKSTDTNVDLLPIQRPPSSLSQYFPLKDPIPKLIKSRVVYELNCSDCDATYVGKTIRHVTKRFHEHGATFNLNQDTNLIPTNSNIDSLPLRRSDRNKNKVVHYFPKTSDEVTARTQSKPTQSAVHQHEINNNHHIDWTNFNILAKDNKNYQLLVKESLLINCLKPNLNRTTSSVPLIVFPEGLVSSKPKVKIRSTLDAISLVDI</sequence>
<evidence type="ECO:0000313" key="3">
    <source>
        <dbReference type="EMBL" id="CAF1522146.1"/>
    </source>
</evidence>
<dbReference type="InterPro" id="IPR000477">
    <property type="entry name" value="RT_dom"/>
</dbReference>
<dbReference type="SUPFAM" id="SSF56672">
    <property type="entry name" value="DNA/RNA polymerases"/>
    <property type="match status" value="1"/>
</dbReference>
<dbReference type="Proteomes" id="UP000663852">
    <property type="component" value="Unassembled WGS sequence"/>
</dbReference>
<dbReference type="Pfam" id="PF00078">
    <property type="entry name" value="RVT_1"/>
    <property type="match status" value="1"/>
</dbReference>
<gene>
    <name evidence="3" type="ORF">EDS130_LOCUS43950</name>
</gene>
<dbReference type="PANTHER" id="PTHR21301:SF10">
    <property type="entry name" value="REVERSE TRANSCRIPTASE DOMAIN-CONTAINING PROTEIN"/>
    <property type="match status" value="1"/>
</dbReference>
<dbReference type="PANTHER" id="PTHR21301">
    <property type="entry name" value="REVERSE TRANSCRIPTASE"/>
    <property type="match status" value="1"/>
</dbReference>
<dbReference type="InterPro" id="IPR058912">
    <property type="entry name" value="HTH_animal"/>
</dbReference>
<feature type="region of interest" description="Disordered" evidence="1">
    <location>
        <begin position="637"/>
        <end position="678"/>
    </location>
</feature>
<comment type="caution">
    <text evidence="3">The sequence shown here is derived from an EMBL/GenBank/DDBJ whole genome shotgun (WGS) entry which is preliminary data.</text>
</comment>